<accession>A0A6L2PTI8</accession>
<evidence type="ECO:0000313" key="2">
    <source>
        <dbReference type="Proteomes" id="UP000502823"/>
    </source>
</evidence>
<reference evidence="2" key="1">
    <citation type="submission" date="2020-01" db="EMBL/GenBank/DDBJ databases">
        <title>Draft genome sequence of the Termite Coptotermes fromosanus.</title>
        <authorList>
            <person name="Itakura S."/>
            <person name="Yosikawa Y."/>
            <person name="Umezawa K."/>
        </authorList>
    </citation>
    <scope>NUCLEOTIDE SEQUENCE [LARGE SCALE GENOMIC DNA]</scope>
</reference>
<sequence length="55" mass="6059">MKYHVRDCWLLRCLVFNRAPNSRGGPEYGLCKVCASVARGQEEAMACVYVPGPVG</sequence>
<organism evidence="1 2">
    <name type="scientific">Coptotermes formosanus</name>
    <name type="common">Formosan subterranean termite</name>
    <dbReference type="NCBI Taxonomy" id="36987"/>
    <lineage>
        <taxon>Eukaryota</taxon>
        <taxon>Metazoa</taxon>
        <taxon>Ecdysozoa</taxon>
        <taxon>Arthropoda</taxon>
        <taxon>Hexapoda</taxon>
        <taxon>Insecta</taxon>
        <taxon>Pterygota</taxon>
        <taxon>Neoptera</taxon>
        <taxon>Polyneoptera</taxon>
        <taxon>Dictyoptera</taxon>
        <taxon>Blattodea</taxon>
        <taxon>Blattoidea</taxon>
        <taxon>Termitoidae</taxon>
        <taxon>Rhinotermitidae</taxon>
        <taxon>Coptotermes</taxon>
    </lineage>
</organism>
<name>A0A6L2PTI8_COPFO</name>
<gene>
    <name evidence="1" type="ORF">Cfor_05483</name>
</gene>
<dbReference type="AlphaFoldDB" id="A0A6L2PTI8"/>
<protein>
    <submittedName>
        <fullName evidence="1">Uncharacterized protein</fullName>
    </submittedName>
</protein>
<proteinExistence type="predicted"/>
<comment type="caution">
    <text evidence="1">The sequence shown here is derived from an EMBL/GenBank/DDBJ whole genome shotgun (WGS) entry which is preliminary data.</text>
</comment>
<keyword evidence="2" id="KW-1185">Reference proteome</keyword>
<dbReference type="Proteomes" id="UP000502823">
    <property type="component" value="Unassembled WGS sequence"/>
</dbReference>
<dbReference type="EMBL" id="BLKM01008464">
    <property type="protein sequence ID" value="GFG33745.1"/>
    <property type="molecule type" value="Genomic_DNA"/>
</dbReference>
<dbReference type="InParanoid" id="A0A6L2PTI8"/>
<evidence type="ECO:0000313" key="1">
    <source>
        <dbReference type="EMBL" id="GFG33745.1"/>
    </source>
</evidence>